<feature type="compositionally biased region" description="Low complexity" evidence="1">
    <location>
        <begin position="18"/>
        <end position="29"/>
    </location>
</feature>
<proteinExistence type="predicted"/>
<feature type="compositionally biased region" description="Low complexity" evidence="1">
    <location>
        <begin position="550"/>
        <end position="593"/>
    </location>
</feature>
<keyword evidence="3" id="KW-1185">Reference proteome</keyword>
<dbReference type="Proteomes" id="UP000807342">
    <property type="component" value="Unassembled WGS sequence"/>
</dbReference>
<feature type="compositionally biased region" description="Low complexity" evidence="1">
    <location>
        <begin position="316"/>
        <end position="336"/>
    </location>
</feature>
<organism evidence="2 3">
    <name type="scientific">Macrolepiota fuliginosa MF-IS2</name>
    <dbReference type="NCBI Taxonomy" id="1400762"/>
    <lineage>
        <taxon>Eukaryota</taxon>
        <taxon>Fungi</taxon>
        <taxon>Dikarya</taxon>
        <taxon>Basidiomycota</taxon>
        <taxon>Agaricomycotina</taxon>
        <taxon>Agaricomycetes</taxon>
        <taxon>Agaricomycetidae</taxon>
        <taxon>Agaricales</taxon>
        <taxon>Agaricineae</taxon>
        <taxon>Agaricaceae</taxon>
        <taxon>Macrolepiota</taxon>
    </lineage>
</organism>
<dbReference type="EMBL" id="MU151077">
    <property type="protein sequence ID" value="KAF9451949.1"/>
    <property type="molecule type" value="Genomic_DNA"/>
</dbReference>
<feature type="region of interest" description="Disordered" evidence="1">
    <location>
        <begin position="217"/>
        <end position="383"/>
    </location>
</feature>
<feature type="compositionally biased region" description="Basic and acidic residues" evidence="1">
    <location>
        <begin position="594"/>
        <end position="606"/>
    </location>
</feature>
<evidence type="ECO:0000313" key="2">
    <source>
        <dbReference type="EMBL" id="KAF9451949.1"/>
    </source>
</evidence>
<protein>
    <submittedName>
        <fullName evidence="2">Uncharacterized protein</fullName>
    </submittedName>
</protein>
<feature type="compositionally biased region" description="Basic and acidic residues" evidence="1">
    <location>
        <begin position="8"/>
        <end position="17"/>
    </location>
</feature>
<gene>
    <name evidence="2" type="ORF">P691DRAFT_772687</name>
</gene>
<accession>A0A9P5XK97</accession>
<feature type="compositionally biased region" description="Low complexity" evidence="1">
    <location>
        <begin position="37"/>
        <end position="47"/>
    </location>
</feature>
<feature type="compositionally biased region" description="Basic residues" evidence="1">
    <location>
        <begin position="159"/>
        <end position="172"/>
    </location>
</feature>
<dbReference type="AlphaFoldDB" id="A0A9P5XK97"/>
<feature type="compositionally biased region" description="Low complexity" evidence="1">
    <location>
        <begin position="119"/>
        <end position="142"/>
    </location>
</feature>
<feature type="region of interest" description="Disordered" evidence="1">
    <location>
        <begin position="525"/>
        <end position="678"/>
    </location>
</feature>
<reference evidence="2" key="1">
    <citation type="submission" date="2020-11" db="EMBL/GenBank/DDBJ databases">
        <authorList>
            <consortium name="DOE Joint Genome Institute"/>
            <person name="Ahrendt S."/>
            <person name="Riley R."/>
            <person name="Andreopoulos W."/>
            <person name="Labutti K."/>
            <person name="Pangilinan J."/>
            <person name="Ruiz-Duenas F.J."/>
            <person name="Barrasa J.M."/>
            <person name="Sanchez-Garcia M."/>
            <person name="Camarero S."/>
            <person name="Miyauchi S."/>
            <person name="Serrano A."/>
            <person name="Linde D."/>
            <person name="Babiker R."/>
            <person name="Drula E."/>
            <person name="Ayuso-Fernandez I."/>
            <person name="Pacheco R."/>
            <person name="Padilla G."/>
            <person name="Ferreira P."/>
            <person name="Barriuso J."/>
            <person name="Kellner H."/>
            <person name="Castanera R."/>
            <person name="Alfaro M."/>
            <person name="Ramirez L."/>
            <person name="Pisabarro A.G."/>
            <person name="Kuo A."/>
            <person name="Tritt A."/>
            <person name="Lipzen A."/>
            <person name="He G."/>
            <person name="Yan M."/>
            <person name="Ng V."/>
            <person name="Cullen D."/>
            <person name="Martin F."/>
            <person name="Rosso M.-N."/>
            <person name="Henrissat B."/>
            <person name="Hibbett D."/>
            <person name="Martinez A.T."/>
            <person name="Grigoriev I.V."/>
        </authorList>
    </citation>
    <scope>NUCLEOTIDE SEQUENCE</scope>
    <source>
        <strain evidence="2">MF-IS2</strain>
    </source>
</reference>
<dbReference type="OrthoDB" id="3215534at2759"/>
<feature type="region of interest" description="Disordered" evidence="1">
    <location>
        <begin position="1"/>
        <end position="67"/>
    </location>
</feature>
<comment type="caution">
    <text evidence="2">The sequence shown here is derived from an EMBL/GenBank/DDBJ whole genome shotgun (WGS) entry which is preliminary data.</text>
</comment>
<evidence type="ECO:0000313" key="3">
    <source>
        <dbReference type="Proteomes" id="UP000807342"/>
    </source>
</evidence>
<feature type="compositionally biased region" description="Polar residues" evidence="1">
    <location>
        <begin position="298"/>
        <end position="310"/>
    </location>
</feature>
<feature type="region of interest" description="Disordered" evidence="1">
    <location>
        <begin position="104"/>
        <end position="176"/>
    </location>
</feature>
<evidence type="ECO:0000256" key="1">
    <source>
        <dbReference type="SAM" id="MobiDB-lite"/>
    </source>
</evidence>
<sequence>MSQSPNVTKDRAPKESTDSSSSRESSPEPATLRKPRSFSPESESSESVAPQITVVHDSTSPPDQPVIRQGLAFRTVATRNINTYEPAVKTGDVTFLPGQAVQTTVGAPTSIPGPVTSRPPVSSASPTPGPPASSSNPATPSPHLSAMSTPSDKSAAQRGTKKVVKPATKKAKHGDDTSFVTGRFRLSQYSAASNDSTPLHHGHGPYASVYRAPVPSVEVTPPGTRLEASSPAAPPTSVPNPGTRIIMADPSPKAIRRSSKPQAIPPTAVPVQDDSTDASPTQSRAHSGYTIHLPASPQPTQCITIASPTNRIPRVSAPSPTPSAVSPAPGSAHPSANHPQPTGYYRRNYEHDSQPSSRADPSQPPPTSIRMNESHSGDATMAPPPAELAIYQLKGKEREVSGQRQHQPELSRPPKGTVRLVTALIEDNRTNPPDHLLAEVYIRCWSGSRPDELWCDAKDLSEALQASASRIDGPAKVFTQRGAYRQCFLRITAEQEDRYNSMNLALASDRTIPISVEYWAPPGAQPKSANSVDWRMPWHTSPTPPQAHLPPQSQYHPYPQSHSHPQYPPASQHHAQPHIQSQPQPHHPYYAQQSHDDGRHLAEPSRKRQAFNDGAADYSPESPLRRAPYGAPTGGQVVHDPRHETLSVSRNPSSAYPRKRHVPDASSPTDDNMPGEGAMDTRPDYKNAGYESSQSEDVRQVVSDMIDDLMRIDVTVNNYNRLLRTHKLMNIIHAYRMVEEIYNKYVGRPLPVKGTNVSHTITEVDIAKGLGAEDPRRFVSECRETLWLLDLYGERGQRGENPKVLEMLKDTRHSDLSPGSIKQLRKLLKDIDAQWMREHAEGSGGGEAQRSTPRLT</sequence>
<name>A0A9P5XK97_9AGAR</name>